<evidence type="ECO:0000313" key="3">
    <source>
        <dbReference type="Proteomes" id="UP000229030"/>
    </source>
</evidence>
<gene>
    <name evidence="2" type="ORF">COS21_02105</name>
</gene>
<reference evidence="3" key="1">
    <citation type="submission" date="2017-09" db="EMBL/GenBank/DDBJ databases">
        <title>Depth-based differentiation of microbial function through sediment-hosted aquifers and enrichment of novel symbionts in the deep terrestrial subsurface.</title>
        <authorList>
            <person name="Probst A.J."/>
            <person name="Ladd B."/>
            <person name="Jarett J.K."/>
            <person name="Geller-Mcgrath D.E."/>
            <person name="Sieber C.M.K."/>
            <person name="Emerson J.B."/>
            <person name="Anantharaman K."/>
            <person name="Thomas B.C."/>
            <person name="Malmstrom R."/>
            <person name="Stieglmeier M."/>
            <person name="Klingl A."/>
            <person name="Woyke T."/>
            <person name="Ryan C.M."/>
            <person name="Banfield J.F."/>
        </authorList>
    </citation>
    <scope>NUCLEOTIDE SEQUENCE [LARGE SCALE GENOMIC DNA]</scope>
</reference>
<dbReference type="AlphaFoldDB" id="A0A2M7DDW1"/>
<organism evidence="2 3">
    <name type="scientific">bacterium (Candidatus Gribaldobacteria) CG02_land_8_20_14_3_00_41_15</name>
    <dbReference type="NCBI Taxonomy" id="2014270"/>
    <lineage>
        <taxon>Bacteria</taxon>
        <taxon>Candidatus Gribaldobacteria</taxon>
    </lineage>
</organism>
<dbReference type="EMBL" id="PETV01000062">
    <property type="protein sequence ID" value="PIV47039.1"/>
    <property type="molecule type" value="Genomic_DNA"/>
</dbReference>
<feature type="transmembrane region" description="Helical" evidence="1">
    <location>
        <begin position="90"/>
        <end position="113"/>
    </location>
</feature>
<dbReference type="Proteomes" id="UP000229030">
    <property type="component" value="Unassembled WGS sequence"/>
</dbReference>
<keyword evidence="1" id="KW-0472">Membrane</keyword>
<accession>A0A2M7DDW1</accession>
<name>A0A2M7DDW1_9BACT</name>
<protein>
    <submittedName>
        <fullName evidence="2">Uncharacterized protein</fullName>
    </submittedName>
</protein>
<sequence>MIKKIIGWLLLAAGVLAIVWGAWQSYQIFTNQAPSPAIFKMGVETEIVSPQKAAQTQDELIGQQLQQLLQEQLGKMIPIDTVAKLLNLTVWSLFAGILILAAGKIATIGIQLLNSRTDKTV</sequence>
<keyword evidence="1" id="KW-0812">Transmembrane</keyword>
<proteinExistence type="predicted"/>
<evidence type="ECO:0000313" key="2">
    <source>
        <dbReference type="EMBL" id="PIV47039.1"/>
    </source>
</evidence>
<evidence type="ECO:0000256" key="1">
    <source>
        <dbReference type="SAM" id="Phobius"/>
    </source>
</evidence>
<keyword evidence="1" id="KW-1133">Transmembrane helix</keyword>
<comment type="caution">
    <text evidence="2">The sequence shown here is derived from an EMBL/GenBank/DDBJ whole genome shotgun (WGS) entry which is preliminary data.</text>
</comment>